<reference evidence="1 2" key="1">
    <citation type="journal article" date="2015" name="Nature">
        <title>rRNA introns, odd ribosomes, and small enigmatic genomes across a large radiation of phyla.</title>
        <authorList>
            <person name="Brown C.T."/>
            <person name="Hug L.A."/>
            <person name="Thomas B.C."/>
            <person name="Sharon I."/>
            <person name="Castelle C.J."/>
            <person name="Singh A."/>
            <person name="Wilkins M.J."/>
            <person name="Williams K.H."/>
            <person name="Banfield J.F."/>
        </authorList>
    </citation>
    <scope>NUCLEOTIDE SEQUENCE [LARGE SCALE GENOMIC DNA]</scope>
</reference>
<accession>A0A0G0FJP1</accession>
<name>A0A0G0FJP1_9BACT</name>
<gene>
    <name evidence="1" type="ORF">US31_C0011G0034</name>
</gene>
<evidence type="ECO:0000313" key="2">
    <source>
        <dbReference type="Proteomes" id="UP000034508"/>
    </source>
</evidence>
<dbReference type="Proteomes" id="UP000034508">
    <property type="component" value="Unassembled WGS sequence"/>
</dbReference>
<dbReference type="AlphaFoldDB" id="A0A0G0FJP1"/>
<evidence type="ECO:0000313" key="1">
    <source>
        <dbReference type="EMBL" id="KKQ18052.1"/>
    </source>
</evidence>
<organism evidence="1 2">
    <name type="scientific">Berkelbacteria bacterium GW2011_GWA1_36_9</name>
    <dbReference type="NCBI Taxonomy" id="1618331"/>
    <lineage>
        <taxon>Bacteria</taxon>
        <taxon>Candidatus Berkelbacteria</taxon>
    </lineage>
</organism>
<proteinExistence type="predicted"/>
<sequence length="56" mass="6952">MSFWQWIKLLFATFTMDDLALDRFDYEAKRERQKKRLKHRARLRRQGIELAPLNRS</sequence>
<dbReference type="EMBL" id="LBSM01000011">
    <property type="protein sequence ID" value="KKQ18052.1"/>
    <property type="molecule type" value="Genomic_DNA"/>
</dbReference>
<protein>
    <submittedName>
        <fullName evidence="1">Uncharacterized protein</fullName>
    </submittedName>
</protein>
<comment type="caution">
    <text evidence="1">The sequence shown here is derived from an EMBL/GenBank/DDBJ whole genome shotgun (WGS) entry which is preliminary data.</text>
</comment>